<proteinExistence type="predicted"/>
<evidence type="ECO:0000313" key="1">
    <source>
        <dbReference type="EMBL" id="PZQ52986.1"/>
    </source>
</evidence>
<evidence type="ECO:0000313" key="2">
    <source>
        <dbReference type="Proteomes" id="UP000249082"/>
    </source>
</evidence>
<dbReference type="AlphaFoldDB" id="A0A2W5NHM1"/>
<accession>A0A2W5NHM1</accession>
<dbReference type="EMBL" id="QFPX01000019">
    <property type="protein sequence ID" value="PZQ52986.1"/>
    <property type="molecule type" value="Genomic_DNA"/>
</dbReference>
<protein>
    <submittedName>
        <fullName evidence="1">Uncharacterized protein</fullName>
    </submittedName>
</protein>
<reference evidence="1 2" key="1">
    <citation type="submission" date="2017-08" db="EMBL/GenBank/DDBJ databases">
        <title>Infants hospitalized years apart are colonized by the same room-sourced microbial strains.</title>
        <authorList>
            <person name="Brooks B."/>
            <person name="Olm M.R."/>
            <person name="Firek B.A."/>
            <person name="Baker R."/>
            <person name="Thomas B.C."/>
            <person name="Morowitz M.J."/>
            <person name="Banfield J.F."/>
        </authorList>
    </citation>
    <scope>NUCLEOTIDE SEQUENCE [LARGE SCALE GENOMIC DNA]</scope>
    <source>
        <strain evidence="1">S2_005_002_R2_33</strain>
    </source>
</reference>
<sequence length="175" mass="19724">MTHTGKATVTISELREFASFTPCEQRYIRRSLDVGLGRQDAVGLWARDGGEAASIRSQYEAYAEFPALRDMRPDEFGFDDISAFMGKLLHLAAFDLAQDRIESFSAFRFLYERLLGGWARPWLPGAFCGAAALPQIKPERRKILLHSISEAAATASGWSEREPSFYPEWIEKEIA</sequence>
<name>A0A2W5NHM1_9SPHN</name>
<organism evidence="1 2">
    <name type="scientific">Novosphingobium pentaromativorans</name>
    <dbReference type="NCBI Taxonomy" id="205844"/>
    <lineage>
        <taxon>Bacteria</taxon>
        <taxon>Pseudomonadati</taxon>
        <taxon>Pseudomonadota</taxon>
        <taxon>Alphaproteobacteria</taxon>
        <taxon>Sphingomonadales</taxon>
        <taxon>Sphingomonadaceae</taxon>
        <taxon>Novosphingobium</taxon>
    </lineage>
</organism>
<comment type="caution">
    <text evidence="1">The sequence shown here is derived from an EMBL/GenBank/DDBJ whole genome shotgun (WGS) entry which is preliminary data.</text>
</comment>
<gene>
    <name evidence="1" type="ORF">DI555_18065</name>
</gene>
<dbReference type="Proteomes" id="UP000249082">
    <property type="component" value="Unassembled WGS sequence"/>
</dbReference>